<organism evidence="2 3">
    <name type="scientific">Streptomyces ossamyceticus</name>
    <dbReference type="NCBI Taxonomy" id="249581"/>
    <lineage>
        <taxon>Bacteria</taxon>
        <taxon>Bacillati</taxon>
        <taxon>Actinomycetota</taxon>
        <taxon>Actinomycetes</taxon>
        <taxon>Kitasatosporales</taxon>
        <taxon>Streptomycetaceae</taxon>
        <taxon>Streptomyces</taxon>
    </lineage>
</organism>
<feature type="compositionally biased region" description="Gly residues" evidence="1">
    <location>
        <begin position="24"/>
        <end position="36"/>
    </location>
</feature>
<reference evidence="2 3" key="1">
    <citation type="submission" date="2024-06" db="EMBL/GenBank/DDBJ databases">
        <title>The Natural Products Discovery Center: Release of the First 8490 Sequenced Strains for Exploring Actinobacteria Biosynthetic Diversity.</title>
        <authorList>
            <person name="Kalkreuter E."/>
            <person name="Kautsar S.A."/>
            <person name="Yang D."/>
            <person name="Bader C.D."/>
            <person name="Teijaro C.N."/>
            <person name="Fluegel L."/>
            <person name="Davis C.M."/>
            <person name="Simpson J.R."/>
            <person name="Lauterbach L."/>
            <person name="Steele A.D."/>
            <person name="Gui C."/>
            <person name="Meng S."/>
            <person name="Li G."/>
            <person name="Viehrig K."/>
            <person name="Ye F."/>
            <person name="Su P."/>
            <person name="Kiefer A.F."/>
            <person name="Nichols A."/>
            <person name="Cepeda A.J."/>
            <person name="Yan W."/>
            <person name="Fan B."/>
            <person name="Jiang Y."/>
            <person name="Adhikari A."/>
            <person name="Zheng C.-J."/>
            <person name="Schuster L."/>
            <person name="Cowan T.M."/>
            <person name="Smanski M.J."/>
            <person name="Chevrette M.G."/>
            <person name="De Carvalho L.P.S."/>
            <person name="Shen B."/>
        </authorList>
    </citation>
    <scope>NUCLEOTIDE SEQUENCE [LARGE SCALE GENOMIC DNA]</scope>
    <source>
        <strain evidence="2 3">NPDC006434</strain>
    </source>
</reference>
<feature type="region of interest" description="Disordered" evidence="1">
    <location>
        <begin position="21"/>
        <end position="42"/>
    </location>
</feature>
<gene>
    <name evidence="2" type="ORF">ABZZ21_10360</name>
</gene>
<comment type="caution">
    <text evidence="2">The sequence shown here is derived from an EMBL/GenBank/DDBJ whole genome shotgun (WGS) entry which is preliminary data.</text>
</comment>
<dbReference type="Proteomes" id="UP001550210">
    <property type="component" value="Unassembled WGS sequence"/>
</dbReference>
<proteinExistence type="predicted"/>
<name>A0ABV2UTT8_9ACTN</name>
<sequence>MRAEPHGLVGGPQGDGLVALLGDGDLGAYGETGGDGAHQQDD</sequence>
<evidence type="ECO:0000256" key="1">
    <source>
        <dbReference type="SAM" id="MobiDB-lite"/>
    </source>
</evidence>
<dbReference type="RefSeq" id="WP_355395399.1">
    <property type="nucleotide sequence ID" value="NZ_JBEGHN010000012.1"/>
</dbReference>
<protein>
    <submittedName>
        <fullName evidence="2">Uncharacterized protein</fullName>
    </submittedName>
</protein>
<evidence type="ECO:0000313" key="3">
    <source>
        <dbReference type="Proteomes" id="UP001550210"/>
    </source>
</evidence>
<accession>A0ABV2UTT8</accession>
<keyword evidence="3" id="KW-1185">Reference proteome</keyword>
<dbReference type="EMBL" id="JBEXPZ010000011">
    <property type="protein sequence ID" value="MET9844966.1"/>
    <property type="molecule type" value="Genomic_DNA"/>
</dbReference>
<evidence type="ECO:0000313" key="2">
    <source>
        <dbReference type="EMBL" id="MET9844966.1"/>
    </source>
</evidence>